<protein>
    <submittedName>
        <fullName evidence="1">Uncharacterized protein</fullName>
    </submittedName>
</protein>
<dbReference type="Gene3D" id="3.40.390.10">
    <property type="entry name" value="Collagenase (Catalytic Domain)"/>
    <property type="match status" value="1"/>
</dbReference>
<dbReference type="RefSeq" id="WP_064807287.1">
    <property type="nucleotide sequence ID" value="NZ_CP016023.1"/>
</dbReference>
<sequence length="689" mass="74996">MATKKPTPKPNPKPAPKKGASLPDLTLKPGGAVCKVEQPLRPLRIYFQRMPGNTRTEAERGLGGLPYTLRIPNQPDVEDRTPESGQILLNGLQPGLTGELTILGTTLHLRARDYSEDEHTDGETTMSIQGAKRRLMVMGYYDKPYRPVVPAAESLRPWERPTTDSQQPDDKLGNPEIEDAILRFQVDNALEPNGEIERRLLVNGKIDPAQALGFHTDPAHSEFKRFQPEFVAKLAQGGGSAPPDTMVPCKVPAGPAPKGNGIPTVAPLVREIYDGHRFIPVRFARYNPAIKYDPDSPELDERGYTTHDGPILSLEVGHTVTLRLERLHMAYGVPLSVSSSDPGVVSVVGRPGGLYEFTGVKGSDEAAPKQAVIEVRYGSSDGLLLHKLYVQVYAPIEVAVAVHFVSIGQKGRSEQDVPRIAPALSQSTIQQIFHGTPAVTIPATAAMHGINHIWRAAGIRFSVTRWLNETIDLHQAGAMTAATVKDAAGNDVPIHEFGAITSLNRLPNHLNMYVVDSMVGGGIGWGSENTALVAADKMHGQTPSTRDRLVQTFAHEIGHFLGLWHPATVNAKGDDVVTKIPGGPPENHALQDYWSRRMLMYCYTSLITTYGPLAATTRQLGRQSNVGNGWDVGGKMLCCQVVPKIVSSADKSEIETARAIALQNRKISSTDTQASWNPFEQKTDQGMFA</sequence>
<reference evidence="2" key="1">
    <citation type="submission" date="2016-06" db="EMBL/GenBank/DDBJ databases">
        <authorList>
            <person name="Xu Y."/>
            <person name="Nagy A."/>
            <person name="Yan X."/>
            <person name="Kim S.W."/>
            <person name="Haley B."/>
            <person name="Liu N.T."/>
            <person name="Nou X."/>
        </authorList>
    </citation>
    <scope>NUCLEOTIDE SEQUENCE [LARGE SCALE GENOMIC DNA]</scope>
    <source>
        <strain evidence="2">ATCC 49129</strain>
    </source>
</reference>
<evidence type="ECO:0000313" key="1">
    <source>
        <dbReference type="EMBL" id="ANJ75025.1"/>
    </source>
</evidence>
<accession>A0A192A3H4</accession>
<dbReference type="GO" id="GO:0008237">
    <property type="term" value="F:metallopeptidase activity"/>
    <property type="evidence" value="ECO:0007669"/>
    <property type="project" value="InterPro"/>
</dbReference>
<keyword evidence="2" id="KW-1185">Reference proteome</keyword>
<proteinExistence type="predicted"/>
<dbReference type="EMBL" id="CP016023">
    <property type="protein sequence ID" value="ANJ75025.1"/>
    <property type="molecule type" value="Genomic_DNA"/>
</dbReference>
<gene>
    <name evidence="1" type="ORF">A9Y76_21030</name>
</gene>
<dbReference type="OrthoDB" id="9135452at2"/>
<organism evidence="1 2">
    <name type="scientific">Ralstonia insidiosa</name>
    <dbReference type="NCBI Taxonomy" id="190721"/>
    <lineage>
        <taxon>Bacteria</taxon>
        <taxon>Pseudomonadati</taxon>
        <taxon>Pseudomonadota</taxon>
        <taxon>Betaproteobacteria</taxon>
        <taxon>Burkholderiales</taxon>
        <taxon>Burkholderiaceae</taxon>
        <taxon>Ralstonia</taxon>
    </lineage>
</organism>
<dbReference type="SUPFAM" id="SSF55486">
    <property type="entry name" value="Metalloproteases ('zincins'), catalytic domain"/>
    <property type="match status" value="1"/>
</dbReference>
<dbReference type="InterPro" id="IPR024079">
    <property type="entry name" value="MetalloPept_cat_dom_sf"/>
</dbReference>
<dbReference type="GeneID" id="61528523"/>
<evidence type="ECO:0000313" key="2">
    <source>
        <dbReference type="Proteomes" id="UP000078572"/>
    </source>
</evidence>
<name>A0A192A3H4_9RALS</name>
<dbReference type="AlphaFoldDB" id="A0A192A3H4"/>
<dbReference type="Proteomes" id="UP000078572">
    <property type="component" value="Chromosome 2"/>
</dbReference>